<keyword evidence="2" id="KW-1185">Reference proteome</keyword>
<evidence type="ECO:0000313" key="2">
    <source>
        <dbReference type="Proteomes" id="UP000828941"/>
    </source>
</evidence>
<dbReference type="Proteomes" id="UP000828941">
    <property type="component" value="Chromosome 12"/>
</dbReference>
<proteinExistence type="predicted"/>
<comment type="caution">
    <text evidence="1">The sequence shown here is derived from an EMBL/GenBank/DDBJ whole genome shotgun (WGS) entry which is preliminary data.</text>
</comment>
<reference evidence="1 2" key="1">
    <citation type="journal article" date="2022" name="DNA Res.">
        <title>Chromosomal-level genome assembly of the orchid tree Bauhinia variegata (Leguminosae; Cercidoideae) supports the allotetraploid origin hypothesis of Bauhinia.</title>
        <authorList>
            <person name="Zhong Y."/>
            <person name="Chen Y."/>
            <person name="Zheng D."/>
            <person name="Pang J."/>
            <person name="Liu Y."/>
            <person name="Luo S."/>
            <person name="Meng S."/>
            <person name="Qian L."/>
            <person name="Wei D."/>
            <person name="Dai S."/>
            <person name="Zhou R."/>
        </authorList>
    </citation>
    <scope>NUCLEOTIDE SEQUENCE [LARGE SCALE GENOMIC DNA]</scope>
    <source>
        <strain evidence="1">BV-YZ2020</strain>
    </source>
</reference>
<gene>
    <name evidence="1" type="ORF">L6164_030550</name>
</gene>
<evidence type="ECO:0000313" key="1">
    <source>
        <dbReference type="EMBL" id="KAI4307350.1"/>
    </source>
</evidence>
<dbReference type="EMBL" id="CM039437">
    <property type="protein sequence ID" value="KAI4307350.1"/>
    <property type="molecule type" value="Genomic_DNA"/>
</dbReference>
<protein>
    <submittedName>
        <fullName evidence="1">Uncharacterized protein</fullName>
    </submittedName>
</protein>
<organism evidence="1 2">
    <name type="scientific">Bauhinia variegata</name>
    <name type="common">Purple orchid tree</name>
    <name type="synonym">Phanera variegata</name>
    <dbReference type="NCBI Taxonomy" id="167791"/>
    <lineage>
        <taxon>Eukaryota</taxon>
        <taxon>Viridiplantae</taxon>
        <taxon>Streptophyta</taxon>
        <taxon>Embryophyta</taxon>
        <taxon>Tracheophyta</taxon>
        <taxon>Spermatophyta</taxon>
        <taxon>Magnoliopsida</taxon>
        <taxon>eudicotyledons</taxon>
        <taxon>Gunneridae</taxon>
        <taxon>Pentapetalae</taxon>
        <taxon>rosids</taxon>
        <taxon>fabids</taxon>
        <taxon>Fabales</taxon>
        <taxon>Fabaceae</taxon>
        <taxon>Cercidoideae</taxon>
        <taxon>Cercideae</taxon>
        <taxon>Bauhiniinae</taxon>
        <taxon>Bauhinia</taxon>
    </lineage>
</organism>
<accession>A0ACB9LCT5</accession>
<name>A0ACB9LCT5_BAUVA</name>
<sequence>MHPMMTPNLTLPPQSPPPPNGDCIGTESCIDLENDKKFEFDDTSSSAGKRVEGESSNSRRRKERREFPPPIPLLARTENLHPHMPWILKRYYTNDGRLILTEEKVRHHEYFRAHRANGRLTLQLVPLDEDVFGTLPPNHDNYDLLLQGTSPRDETNLDQCHSLDSLVDEQHKNINVDEGSDSDMEDVGGANATTSNPLNCSRLTSDSPCIFGVPVHAIG</sequence>